<comment type="caution">
    <text evidence="4">The sequence shown here is derived from an EMBL/GenBank/DDBJ whole genome shotgun (WGS) entry which is preliminary data.</text>
</comment>
<evidence type="ECO:0000256" key="1">
    <source>
        <dbReference type="SAM" id="Coils"/>
    </source>
</evidence>
<feature type="domain" description="DUF4048" evidence="3">
    <location>
        <begin position="335"/>
        <end position="480"/>
    </location>
</feature>
<feature type="compositionally biased region" description="Low complexity" evidence="2">
    <location>
        <begin position="121"/>
        <end position="150"/>
    </location>
</feature>
<evidence type="ECO:0000259" key="3">
    <source>
        <dbReference type="Pfam" id="PF13257"/>
    </source>
</evidence>
<feature type="compositionally biased region" description="Low complexity" evidence="2">
    <location>
        <begin position="459"/>
        <end position="475"/>
    </location>
</feature>
<organism evidence="4 5">
    <name type="scientific">Trichoderma ghanense</name>
    <dbReference type="NCBI Taxonomy" id="65468"/>
    <lineage>
        <taxon>Eukaryota</taxon>
        <taxon>Fungi</taxon>
        <taxon>Dikarya</taxon>
        <taxon>Ascomycota</taxon>
        <taxon>Pezizomycotina</taxon>
        <taxon>Sordariomycetes</taxon>
        <taxon>Hypocreomycetidae</taxon>
        <taxon>Hypocreales</taxon>
        <taxon>Hypocreaceae</taxon>
        <taxon>Trichoderma</taxon>
    </lineage>
</organism>
<feature type="region of interest" description="Disordered" evidence="2">
    <location>
        <begin position="121"/>
        <end position="183"/>
    </location>
</feature>
<feature type="compositionally biased region" description="Polar residues" evidence="2">
    <location>
        <begin position="514"/>
        <end position="531"/>
    </location>
</feature>
<evidence type="ECO:0000256" key="2">
    <source>
        <dbReference type="SAM" id="MobiDB-lite"/>
    </source>
</evidence>
<dbReference type="GeneID" id="300575796"/>
<name>A0ABY2HCD3_9HYPO</name>
<feature type="coiled-coil region" evidence="1">
    <location>
        <begin position="236"/>
        <end position="270"/>
    </location>
</feature>
<dbReference type="RefSeq" id="XP_073560744.1">
    <property type="nucleotide sequence ID" value="XM_073701346.1"/>
</dbReference>
<feature type="region of interest" description="Disordered" evidence="2">
    <location>
        <begin position="514"/>
        <end position="548"/>
    </location>
</feature>
<accession>A0ABY2HCD3</accession>
<dbReference type="Pfam" id="PF13257">
    <property type="entry name" value="DUF4048"/>
    <property type="match status" value="1"/>
</dbReference>
<evidence type="ECO:0000313" key="5">
    <source>
        <dbReference type="Proteomes" id="UP001642720"/>
    </source>
</evidence>
<keyword evidence="5" id="KW-1185">Reference proteome</keyword>
<protein>
    <recommendedName>
        <fullName evidence="3">DUF4048 domain-containing protein</fullName>
    </recommendedName>
</protein>
<feature type="compositionally biased region" description="Acidic residues" evidence="2">
    <location>
        <begin position="534"/>
        <end position="543"/>
    </location>
</feature>
<dbReference type="InterPro" id="IPR025122">
    <property type="entry name" value="DUF4048"/>
</dbReference>
<reference evidence="4 5" key="1">
    <citation type="submission" date="2018-01" db="EMBL/GenBank/DDBJ databases">
        <title>Genome characterization of the sugarcane-associated fungus Trichoderma ghanense CCMA-1212 and their application in lignocelulose bioconversion.</title>
        <authorList>
            <person name="Steindorff A.S."/>
            <person name="Mendes T.D."/>
            <person name="Vilela E.S.D."/>
            <person name="Rodrigues D.S."/>
            <person name="Formighieri E.F."/>
            <person name="Melo I.S."/>
            <person name="Favaro L.C.L."/>
        </authorList>
    </citation>
    <scope>NUCLEOTIDE SEQUENCE [LARGE SCALE GENOMIC DNA]</scope>
    <source>
        <strain evidence="4 5">CCMA-1212</strain>
    </source>
</reference>
<dbReference type="Proteomes" id="UP001642720">
    <property type="component" value="Unassembled WGS sequence"/>
</dbReference>
<keyword evidence="1" id="KW-0175">Coiled coil</keyword>
<feature type="region of interest" description="Disordered" evidence="2">
    <location>
        <begin position="441"/>
        <end position="495"/>
    </location>
</feature>
<proteinExistence type="predicted"/>
<dbReference type="EMBL" id="PPTA01000004">
    <property type="protein sequence ID" value="TFB04543.1"/>
    <property type="molecule type" value="Genomic_DNA"/>
</dbReference>
<feature type="compositionally biased region" description="Polar residues" evidence="2">
    <location>
        <begin position="165"/>
        <end position="178"/>
    </location>
</feature>
<gene>
    <name evidence="4" type="ORF">CCMA1212_004024</name>
</gene>
<sequence>MSGLHFGICIVDRSARPLLDEYQLLSQDHHRALLVRVAVVFVHYRRLRAPATHFDTRRPIDGSRSLPPLQVVVLSLRARVNLPTYLVMASQQQHEIRLRSSAAGSPAAESSAAARARTATFASSSSSSSSSPGISRSHSASSTSTSSALDDSAHAMPPPPLPRSDSFTRGRSRASPSVSRHKNRLSLTLPVALPLGDGPRLADSPAIMTASAITASSVPQTPLETPGSIATSPSNANEFIIAIAAQERRVLELKEELAQAETELARLKKQWASEEVYRKRSDSYRSDPFGNPQAGIDDDALVASRRSVELDRRKHILQGQTTPAQARRKVIRGGHARTLSLLSPVRTESVFSLNEATQADPITLPSVEQRVAQLTDPTLAKRSSWQPRSQQSVASAVGVPSIVEDFKLGFRAFVEDIRQITVGDEPVTGQSQRTMSTAIANAREQDTSKPNHATTHTRTSSNEGSSTAASTTSQANRTPELKPKTGTGRGKNYSWTPLGFDSVDDTDWLNWDSPVSTKSARWSGSTVNSSGIDDIPEKEDEEDAKPARKADASILSPALEDLLPSMVHHLSPRNLKRTATNLMDEWEKSLVAPESRNKETTA</sequence>
<evidence type="ECO:0000313" key="4">
    <source>
        <dbReference type="EMBL" id="TFB04543.1"/>
    </source>
</evidence>